<dbReference type="InterPro" id="IPR002035">
    <property type="entry name" value="VWF_A"/>
</dbReference>
<name>A0A841GNF2_9GAMM</name>
<dbReference type="PANTHER" id="PTHR36846">
    <property type="entry name" value="PROTEIN VIAA"/>
    <property type="match status" value="1"/>
</dbReference>
<dbReference type="GO" id="GO:0005829">
    <property type="term" value="C:cytosol"/>
    <property type="evidence" value="ECO:0007669"/>
    <property type="project" value="TreeGrafter"/>
</dbReference>
<dbReference type="EMBL" id="JACHGR010000009">
    <property type="protein sequence ID" value="MBB6056641.1"/>
    <property type="molecule type" value="Genomic_DNA"/>
</dbReference>
<evidence type="ECO:0000313" key="3">
    <source>
        <dbReference type="Proteomes" id="UP000585721"/>
    </source>
</evidence>
<dbReference type="Gene3D" id="3.40.50.410">
    <property type="entry name" value="von Willebrand factor, type A domain"/>
    <property type="match status" value="1"/>
</dbReference>
<gene>
    <name evidence="2" type="ORF">HNR75_002580</name>
</gene>
<dbReference type="InterPro" id="IPR036465">
    <property type="entry name" value="vWFA_dom_sf"/>
</dbReference>
<feature type="domain" description="VWFA" evidence="1">
    <location>
        <begin position="317"/>
        <end position="479"/>
    </location>
</feature>
<accession>A0A841GNF2</accession>
<dbReference type="RefSeq" id="WP_188027366.1">
    <property type="nucleotide sequence ID" value="NZ_JACHGR010000009.1"/>
</dbReference>
<dbReference type="SMART" id="SM00327">
    <property type="entry name" value="VWA"/>
    <property type="match status" value="1"/>
</dbReference>
<dbReference type="NCBIfam" id="NF008230">
    <property type="entry name" value="PRK10997.1"/>
    <property type="match status" value="1"/>
</dbReference>
<dbReference type="Pfam" id="PF13519">
    <property type="entry name" value="VWA_2"/>
    <property type="match status" value="1"/>
</dbReference>
<dbReference type="Proteomes" id="UP000585721">
    <property type="component" value="Unassembled WGS sequence"/>
</dbReference>
<evidence type="ECO:0000313" key="2">
    <source>
        <dbReference type="EMBL" id="MBB6056641.1"/>
    </source>
</evidence>
<organism evidence="2 3">
    <name type="scientific">Tolumonas osonensis</name>
    <dbReference type="NCBI Taxonomy" id="675874"/>
    <lineage>
        <taxon>Bacteria</taxon>
        <taxon>Pseudomonadati</taxon>
        <taxon>Pseudomonadota</taxon>
        <taxon>Gammaproteobacteria</taxon>
        <taxon>Aeromonadales</taxon>
        <taxon>Aeromonadaceae</taxon>
        <taxon>Tolumonas</taxon>
    </lineage>
</organism>
<sequence>MVDLQTLSLLLSVNETQMVQDLVSTVMSSPQVSQFMHEHPMFFKNIQEHVQQWSQSLPAQMKNIPVPDDLQQEYILYLDAQGLSAEEFTQQSQHLLQQLQHSDFHTDAQNLLISLSQANPPNRKQLFMQKWREHLAARVLSLEIIFAEQERERMLQQLELRMQVAGELDETLAPQHPGKLWDLTATHLLQGNNSLFRHYAGFLANNPELKKIADALGRAATQDSSAEEHLTRVKIPEWKNVQQEQVPDDLVGIHQSNELNRLISSETVLLTEPELETVFYKQFAERRLLNYQFMGQNRSLETTESERRAFGESEDTKGPFIVCIDTSGSMSGYPEDCAKGFCFALLQIALSENRNCVIMLFSTDVVTYELTGPEGLQEALNFLGCSFKGGTDLEPCMQQVMHYMQQARFSNADAVVLSDFIAQRLSPETEQQAQRIKQQGNRFNAVSLSRHGKPALMKIFDNVWKFDTSLSGRVLRKVR</sequence>
<reference evidence="2 3" key="1">
    <citation type="submission" date="2020-08" db="EMBL/GenBank/DDBJ databases">
        <title>Genomic Encyclopedia of Type Strains, Phase IV (KMG-IV): sequencing the most valuable type-strain genomes for metagenomic binning, comparative biology and taxonomic classification.</title>
        <authorList>
            <person name="Goeker M."/>
        </authorList>
    </citation>
    <scope>NUCLEOTIDE SEQUENCE [LARGE SCALE GENOMIC DNA]</scope>
    <source>
        <strain evidence="2 3">DSM 22975</strain>
    </source>
</reference>
<comment type="caution">
    <text evidence="2">The sequence shown here is derived from an EMBL/GenBank/DDBJ whole genome shotgun (WGS) entry which is preliminary data.</text>
</comment>
<keyword evidence="3" id="KW-1185">Reference proteome</keyword>
<dbReference type="PANTHER" id="PTHR36846:SF1">
    <property type="entry name" value="PROTEIN VIAA"/>
    <property type="match status" value="1"/>
</dbReference>
<evidence type="ECO:0000259" key="1">
    <source>
        <dbReference type="SMART" id="SM00327"/>
    </source>
</evidence>
<proteinExistence type="predicted"/>
<dbReference type="SUPFAM" id="SSF53300">
    <property type="entry name" value="vWA-like"/>
    <property type="match status" value="1"/>
</dbReference>
<dbReference type="AlphaFoldDB" id="A0A841GNF2"/>
<dbReference type="CDD" id="cd01462">
    <property type="entry name" value="VWA_YIEM_type"/>
    <property type="match status" value="1"/>
</dbReference>
<protein>
    <submittedName>
        <fullName evidence="2">Uncharacterized protein with von Willebrand factor type A (VWA) domain</fullName>
    </submittedName>
</protein>